<proteinExistence type="predicted"/>
<evidence type="ECO:0000313" key="3">
    <source>
        <dbReference type="Proteomes" id="UP001487740"/>
    </source>
</evidence>
<dbReference type="AlphaFoldDB" id="A0AAW0T1Y9"/>
<feature type="region of interest" description="Disordered" evidence="1">
    <location>
        <begin position="348"/>
        <end position="405"/>
    </location>
</feature>
<accession>A0AAW0T1Y9</accession>
<dbReference type="PANTHER" id="PTHR34718">
    <property type="entry name" value="PHD-TYPE DOMAIN-CONTAINING PROTEIN"/>
    <property type="match status" value="1"/>
</dbReference>
<dbReference type="SUPFAM" id="SSF54001">
    <property type="entry name" value="Cysteine proteinases"/>
    <property type="match status" value="1"/>
</dbReference>
<reference evidence="2 3" key="1">
    <citation type="submission" date="2023-03" db="EMBL/GenBank/DDBJ databases">
        <title>High-quality genome of Scylla paramamosain provides insights in environmental adaptation.</title>
        <authorList>
            <person name="Zhang L."/>
        </authorList>
    </citation>
    <scope>NUCLEOTIDE SEQUENCE [LARGE SCALE GENOMIC DNA]</scope>
    <source>
        <strain evidence="2">LZ_2023a</strain>
        <tissue evidence="2">Muscle</tissue>
    </source>
</reference>
<organism evidence="2 3">
    <name type="scientific">Scylla paramamosain</name>
    <name type="common">Mud crab</name>
    <dbReference type="NCBI Taxonomy" id="85552"/>
    <lineage>
        <taxon>Eukaryota</taxon>
        <taxon>Metazoa</taxon>
        <taxon>Ecdysozoa</taxon>
        <taxon>Arthropoda</taxon>
        <taxon>Crustacea</taxon>
        <taxon>Multicrustacea</taxon>
        <taxon>Malacostraca</taxon>
        <taxon>Eumalacostraca</taxon>
        <taxon>Eucarida</taxon>
        <taxon>Decapoda</taxon>
        <taxon>Pleocyemata</taxon>
        <taxon>Brachyura</taxon>
        <taxon>Eubrachyura</taxon>
        <taxon>Portunoidea</taxon>
        <taxon>Portunidae</taxon>
        <taxon>Portuninae</taxon>
        <taxon>Scylla</taxon>
    </lineage>
</organism>
<feature type="compositionally biased region" description="Basic and acidic residues" evidence="1">
    <location>
        <begin position="374"/>
        <end position="389"/>
    </location>
</feature>
<dbReference type="InterPro" id="IPR038765">
    <property type="entry name" value="Papain-like_cys_pep_sf"/>
</dbReference>
<dbReference type="PANTHER" id="PTHR34718:SF2">
    <property type="entry name" value="PHD-TYPE DOMAIN-CONTAINING PROTEIN"/>
    <property type="match status" value="1"/>
</dbReference>
<name>A0AAW0T1Y9_SCYPA</name>
<comment type="caution">
    <text evidence="2">The sequence shown here is derived from an EMBL/GenBank/DDBJ whole genome shotgun (WGS) entry which is preliminary data.</text>
</comment>
<feature type="region of interest" description="Disordered" evidence="1">
    <location>
        <begin position="635"/>
        <end position="655"/>
    </location>
</feature>
<evidence type="ECO:0008006" key="4">
    <source>
        <dbReference type="Google" id="ProtNLM"/>
    </source>
</evidence>
<feature type="region of interest" description="Disordered" evidence="1">
    <location>
        <begin position="125"/>
        <end position="153"/>
    </location>
</feature>
<sequence length="655" mass="72802">MPASLASMEDYLRPAGTHWLLATTFGAGRGGLRLYDSYYSTPSRSTADLASHLLSRYAAPCVTCPAVQQQRDSYSCGIYAIAFAFSIAMGEDPATRLYDRTKMAAHLLQCLEQGELRLFPSRSVTSRGEEDNKGCATPVTPPPAPQAHASAPQACHRVALQLETLPQEEKNPQREGDKPLQEEHVPLQEEHVPLQEEHIPLQEEHVPLQEEHIPLQEEHVPLQEEHVPLQEEHVPLQEDHVLLQEGHIPLQEEHIPLQEKENPLQEEHNPLQEADKPLQEGDEALQQQDQPVQEGATKKSFLKKFFRWRGGRVGGEGQAGRGGRLAGGLLALPRCTVSHQLSPVPCCGGQVDPMRQAGDTPPLDPLPPQRANRRKDDDHDPKECTDRLCRLPSQNKGGHLLGSPRRHTASAAVVSAARLTQSTGNLSVHSDLSLLKKKESDMASAALQPNSPVLDKKAAKKAKEKEKKEAKKMPSNFMLLTPWFTRQNCEKLLSQVRSGDIFEFNIKLHHHWGIAILPKNKKPSLATLELAHLMRDKDGRQRAVRQPLKDYWHEGVTARINNSRDVHKPPLPAGEVTSAALKLIVQPYRVWQNSEQMVVSCRYGDGQRARQLSDAARWGSLSKCVGLWLTLTSSTQNSPAGSPGPLRKRTVSVNF</sequence>
<protein>
    <recommendedName>
        <fullName evidence="4">Ubiquitin-like protease family profile domain-containing protein</fullName>
    </recommendedName>
</protein>
<gene>
    <name evidence="2" type="ORF">O3P69_018477</name>
</gene>
<evidence type="ECO:0000256" key="1">
    <source>
        <dbReference type="SAM" id="MobiDB-lite"/>
    </source>
</evidence>
<dbReference type="Proteomes" id="UP001487740">
    <property type="component" value="Unassembled WGS sequence"/>
</dbReference>
<evidence type="ECO:0000313" key="2">
    <source>
        <dbReference type="EMBL" id="KAK8381421.1"/>
    </source>
</evidence>
<feature type="compositionally biased region" description="Basic residues" evidence="1">
    <location>
        <begin position="646"/>
        <end position="655"/>
    </location>
</feature>
<keyword evidence="3" id="KW-1185">Reference proteome</keyword>
<dbReference type="EMBL" id="JARAKH010000040">
    <property type="protein sequence ID" value="KAK8381421.1"/>
    <property type="molecule type" value="Genomic_DNA"/>
</dbReference>
<dbReference type="Gene3D" id="3.90.1720.10">
    <property type="entry name" value="endopeptidase domain like (from Nostoc punctiforme)"/>
    <property type="match status" value="1"/>
</dbReference>
<dbReference type="Gene3D" id="3.40.395.10">
    <property type="entry name" value="Adenoviral Proteinase, Chain A"/>
    <property type="match status" value="1"/>
</dbReference>